<dbReference type="Proteomes" id="UP000199427">
    <property type="component" value="Unassembled WGS sequence"/>
</dbReference>
<dbReference type="InterPro" id="IPR014226">
    <property type="entry name" value="Spore_IM_YlbJ"/>
</dbReference>
<feature type="transmembrane region" description="Helical" evidence="1">
    <location>
        <begin position="44"/>
        <end position="70"/>
    </location>
</feature>
<evidence type="ECO:0000259" key="2">
    <source>
        <dbReference type="Pfam" id="PF07670"/>
    </source>
</evidence>
<feature type="domain" description="Nucleoside transporter/FeoB GTPase Gate" evidence="2">
    <location>
        <begin position="43"/>
        <end position="135"/>
    </location>
</feature>
<evidence type="ECO:0000256" key="1">
    <source>
        <dbReference type="SAM" id="Phobius"/>
    </source>
</evidence>
<protein>
    <submittedName>
        <fullName evidence="3">Sporulation integral membrane protein YlbJ</fullName>
    </submittedName>
</protein>
<proteinExistence type="predicted"/>
<dbReference type="AlphaFoldDB" id="A0A1H8YSF9"/>
<feature type="transmembrane region" description="Helical" evidence="1">
    <location>
        <begin position="120"/>
        <end position="141"/>
    </location>
</feature>
<dbReference type="RefSeq" id="WP_091771968.1">
    <property type="nucleotide sequence ID" value="NZ_CAESCL010000036.1"/>
</dbReference>
<feature type="transmembrane region" description="Helical" evidence="1">
    <location>
        <begin position="287"/>
        <end position="305"/>
    </location>
</feature>
<sequence length="406" mass="45590">MLNKIRTIFYTVSTIFLAVAIIIFPDESLEASIRGLKLWFEIVFPSLLPFFIIAELLLAFGIVKVIGMILEPLMRPLFNIPGSGGVVLGMGLASGYPSGAKISSRLRQEGVLTQIEAERLVSFTNASNPLFIFGAISIGFFHDPKTGLLLAISHYVGAILVGLCMRFYKYRETQTEKQTNDQRESFIRRAWNTLHHERLKKNEPLGQVLGRAVSSSIQTLVTIGGFIILFSVMNKLLFLTGITNNISILLGQVLDWFNIHEGLSLPFITGLFEITLGAQMISQTDNASLLIQLVFVSAVLAFNGFSIQAQVASILASTDIRFAPYFFARLLHIVFSVWLTIILFKPLYLNRNAFSPYDITVDSEGQTIHHYFWFDLWNWLDQYGYLISLAALAIGCTIIYSRLRRP</sequence>
<feature type="transmembrane region" description="Helical" evidence="1">
    <location>
        <begin position="7"/>
        <end position="24"/>
    </location>
</feature>
<keyword evidence="4" id="KW-1185">Reference proteome</keyword>
<keyword evidence="1" id="KW-1133">Transmembrane helix</keyword>
<gene>
    <name evidence="3" type="ORF">SAMN05216362_10112</name>
</gene>
<dbReference type="InterPro" id="IPR011642">
    <property type="entry name" value="Gate_dom"/>
</dbReference>
<dbReference type="OrthoDB" id="1645614at2"/>
<reference evidence="3 4" key="1">
    <citation type="submission" date="2016-10" db="EMBL/GenBank/DDBJ databases">
        <authorList>
            <person name="de Groot N.N."/>
        </authorList>
    </citation>
    <scope>NUCLEOTIDE SEQUENCE [LARGE SCALE GENOMIC DNA]</scope>
    <source>
        <strain evidence="3 4">DSM 21633</strain>
    </source>
</reference>
<dbReference type="NCBIfam" id="TIGR02871">
    <property type="entry name" value="spore_ylbJ"/>
    <property type="match status" value="1"/>
</dbReference>
<evidence type="ECO:0000313" key="4">
    <source>
        <dbReference type="Proteomes" id="UP000199427"/>
    </source>
</evidence>
<feature type="transmembrane region" description="Helical" evidence="1">
    <location>
        <begin position="326"/>
        <end position="348"/>
    </location>
</feature>
<keyword evidence="1" id="KW-0472">Membrane</keyword>
<dbReference type="STRING" id="571933.SAMN05216362_10112"/>
<dbReference type="EMBL" id="FOES01000001">
    <property type="protein sequence ID" value="SEP55033.1"/>
    <property type="molecule type" value="Genomic_DNA"/>
</dbReference>
<evidence type="ECO:0000313" key="3">
    <source>
        <dbReference type="EMBL" id="SEP55033.1"/>
    </source>
</evidence>
<keyword evidence="1" id="KW-0812">Transmembrane</keyword>
<feature type="transmembrane region" description="Helical" evidence="1">
    <location>
        <begin position="147"/>
        <end position="168"/>
    </location>
</feature>
<organism evidence="3 4">
    <name type="scientific">Piscibacillus halophilus</name>
    <dbReference type="NCBI Taxonomy" id="571933"/>
    <lineage>
        <taxon>Bacteria</taxon>
        <taxon>Bacillati</taxon>
        <taxon>Bacillota</taxon>
        <taxon>Bacilli</taxon>
        <taxon>Bacillales</taxon>
        <taxon>Bacillaceae</taxon>
        <taxon>Piscibacillus</taxon>
    </lineage>
</organism>
<feature type="transmembrane region" description="Helical" evidence="1">
    <location>
        <begin position="383"/>
        <end position="403"/>
    </location>
</feature>
<accession>A0A1H8YSF9</accession>
<dbReference type="Pfam" id="PF07670">
    <property type="entry name" value="Gate"/>
    <property type="match status" value="1"/>
</dbReference>
<name>A0A1H8YSF9_9BACI</name>